<gene>
    <name evidence="1" type="ORF">MNBD_GAMMA12-308</name>
</gene>
<organism evidence="1">
    <name type="scientific">hydrothermal vent metagenome</name>
    <dbReference type="NCBI Taxonomy" id="652676"/>
    <lineage>
        <taxon>unclassified sequences</taxon>
        <taxon>metagenomes</taxon>
        <taxon>ecological metagenomes</taxon>
    </lineage>
</organism>
<evidence type="ECO:0000313" key="1">
    <source>
        <dbReference type="EMBL" id="VAW70823.1"/>
    </source>
</evidence>
<name>A0A3B0Y359_9ZZZZ</name>
<dbReference type="Gene3D" id="3.30.2170.10">
    <property type="entry name" value="archaeoglobus fulgidus dsm 4304 superfamily"/>
    <property type="match status" value="1"/>
</dbReference>
<sequence>MTRTIEAIKKLKRLRVIGFDGAPFSKQRGSPVNITGIVCSNTRFEGMLYNEVRKDGTDATHKSIEATTNSKFHSQLHAVILDSALKKRVCACHVTKPMHIPYYSSHLLWQYY</sequence>
<protein>
    <submittedName>
        <fullName evidence="1">Uncharacterized protein</fullName>
    </submittedName>
</protein>
<accession>A0A3B0Y359</accession>
<reference evidence="1" key="1">
    <citation type="submission" date="2018-06" db="EMBL/GenBank/DDBJ databases">
        <authorList>
            <person name="Zhirakovskaya E."/>
        </authorList>
    </citation>
    <scope>NUCLEOTIDE SEQUENCE</scope>
</reference>
<dbReference type="InterPro" id="IPR002802">
    <property type="entry name" value="Endo_dU"/>
</dbReference>
<dbReference type="Pfam" id="PF01949">
    <property type="entry name" value="Endo_dU"/>
    <property type="match status" value="1"/>
</dbReference>
<dbReference type="EMBL" id="UOFL01000003">
    <property type="protein sequence ID" value="VAW70823.1"/>
    <property type="molecule type" value="Genomic_DNA"/>
</dbReference>
<dbReference type="AlphaFoldDB" id="A0A3B0Y359"/>
<proteinExistence type="predicted"/>